<dbReference type="RefSeq" id="WP_310267418.1">
    <property type="nucleotide sequence ID" value="NZ_JAVDXU010000002.1"/>
</dbReference>
<evidence type="ECO:0000313" key="3">
    <source>
        <dbReference type="Proteomes" id="UP001180453"/>
    </source>
</evidence>
<evidence type="ECO:0000259" key="1">
    <source>
        <dbReference type="Pfam" id="PF12680"/>
    </source>
</evidence>
<dbReference type="Pfam" id="PF12680">
    <property type="entry name" value="SnoaL_2"/>
    <property type="match status" value="1"/>
</dbReference>
<reference evidence="2 3" key="1">
    <citation type="submission" date="2023-07" db="EMBL/GenBank/DDBJ databases">
        <title>Sorghum-associated microbial communities from plants grown in Nebraska, USA.</title>
        <authorList>
            <person name="Schachtman D."/>
        </authorList>
    </citation>
    <scope>NUCLEOTIDE SEQUENCE [LARGE SCALE GENOMIC DNA]</scope>
    <source>
        <strain evidence="2 3">BE314</strain>
    </source>
</reference>
<evidence type="ECO:0000313" key="2">
    <source>
        <dbReference type="EMBL" id="MDR7270993.1"/>
    </source>
</evidence>
<proteinExistence type="predicted"/>
<dbReference type="SUPFAM" id="SSF54427">
    <property type="entry name" value="NTF2-like"/>
    <property type="match status" value="1"/>
</dbReference>
<organism evidence="2 3">
    <name type="scientific">Roseateles saccharophilus</name>
    <name type="common">Pseudomonas saccharophila</name>
    <dbReference type="NCBI Taxonomy" id="304"/>
    <lineage>
        <taxon>Bacteria</taxon>
        <taxon>Pseudomonadati</taxon>
        <taxon>Pseudomonadota</taxon>
        <taxon>Betaproteobacteria</taxon>
        <taxon>Burkholderiales</taxon>
        <taxon>Sphaerotilaceae</taxon>
        <taxon>Roseateles</taxon>
    </lineage>
</organism>
<dbReference type="EMBL" id="JAVDXU010000002">
    <property type="protein sequence ID" value="MDR7270993.1"/>
    <property type="molecule type" value="Genomic_DNA"/>
</dbReference>
<comment type="caution">
    <text evidence="2">The sequence shown here is derived from an EMBL/GenBank/DDBJ whole genome shotgun (WGS) entry which is preliminary data.</text>
</comment>
<dbReference type="InterPro" id="IPR032710">
    <property type="entry name" value="NTF2-like_dom_sf"/>
</dbReference>
<dbReference type="Proteomes" id="UP001180453">
    <property type="component" value="Unassembled WGS sequence"/>
</dbReference>
<sequence>MSLTTRDLVMRHWQLANAQDWEGLSRLLHPEMSYDAPQSRERILSPLGYVDFFATWPQPWRAEVLRCIADDSSAMTQISFISSAPPMMGLSLFDLKDGLIVKVTDYWPDPYEPGPRLSKHVERY</sequence>
<dbReference type="Gene3D" id="3.10.450.50">
    <property type="match status" value="1"/>
</dbReference>
<feature type="domain" description="SnoaL-like" evidence="1">
    <location>
        <begin position="11"/>
        <end position="102"/>
    </location>
</feature>
<name>A0ABU1YQ55_ROSSA</name>
<protein>
    <recommendedName>
        <fullName evidence="1">SnoaL-like domain-containing protein</fullName>
    </recommendedName>
</protein>
<dbReference type="InterPro" id="IPR037401">
    <property type="entry name" value="SnoaL-like"/>
</dbReference>
<accession>A0ABU1YQ55</accession>
<gene>
    <name evidence="2" type="ORF">J2X20_003651</name>
</gene>
<keyword evidence="3" id="KW-1185">Reference proteome</keyword>